<accession>A0ABU7ZIX0</accession>
<evidence type="ECO:0000313" key="12">
    <source>
        <dbReference type="EMBL" id="MEH0094946.1"/>
    </source>
</evidence>
<feature type="compositionally biased region" description="Low complexity" evidence="10">
    <location>
        <begin position="96"/>
        <end position="105"/>
    </location>
</feature>
<feature type="region of interest" description="Disordered" evidence="10">
    <location>
        <begin position="77"/>
        <end position="165"/>
    </location>
</feature>
<comment type="function">
    <text evidence="9">Part of the twin-arginine translocation (Tat) system that transports large folded proteins containing a characteristic twin-arginine motif in their signal peptide across membranes. Together with TatC, TatB is part of a receptor directly interacting with Tat signal peptides. TatB may form an oligomeric binding site that transiently accommodates folded Tat precursor proteins before their translocation.</text>
</comment>
<keyword evidence="13" id="KW-1185">Reference proteome</keyword>
<feature type="compositionally biased region" description="Basic and acidic residues" evidence="10">
    <location>
        <begin position="81"/>
        <end position="92"/>
    </location>
</feature>
<dbReference type="NCBIfam" id="TIGR01410">
    <property type="entry name" value="tatB"/>
    <property type="match status" value="1"/>
</dbReference>
<evidence type="ECO:0000256" key="10">
    <source>
        <dbReference type="SAM" id="MobiDB-lite"/>
    </source>
</evidence>
<keyword evidence="8 9" id="KW-0472">Membrane</keyword>
<evidence type="ECO:0000256" key="11">
    <source>
        <dbReference type="SAM" id="Phobius"/>
    </source>
</evidence>
<dbReference type="Gene3D" id="1.20.5.3310">
    <property type="match status" value="1"/>
</dbReference>
<evidence type="ECO:0000256" key="9">
    <source>
        <dbReference type="HAMAP-Rule" id="MF_00237"/>
    </source>
</evidence>
<feature type="transmembrane region" description="Helical" evidence="11">
    <location>
        <begin position="6"/>
        <end position="22"/>
    </location>
</feature>
<gene>
    <name evidence="9 12" type="primary">tatB</name>
    <name evidence="12" type="ORF">V6L76_01695</name>
</gene>
<evidence type="ECO:0000256" key="6">
    <source>
        <dbReference type="ARBA" id="ARBA00022989"/>
    </source>
</evidence>
<keyword evidence="5 9" id="KW-0653">Protein transport</keyword>
<dbReference type="HAMAP" id="MF_00237">
    <property type="entry name" value="TatB"/>
    <property type="match status" value="1"/>
</dbReference>
<evidence type="ECO:0000256" key="7">
    <source>
        <dbReference type="ARBA" id="ARBA00023010"/>
    </source>
</evidence>
<evidence type="ECO:0000313" key="13">
    <source>
        <dbReference type="Proteomes" id="UP001380822"/>
    </source>
</evidence>
<protein>
    <recommendedName>
        <fullName evidence="9">Sec-independent protein translocase protein TatB</fullName>
    </recommendedName>
</protein>
<evidence type="ECO:0000256" key="8">
    <source>
        <dbReference type="ARBA" id="ARBA00023136"/>
    </source>
</evidence>
<evidence type="ECO:0000256" key="2">
    <source>
        <dbReference type="ARBA" id="ARBA00022448"/>
    </source>
</evidence>
<comment type="similarity">
    <text evidence="9">Belongs to the TatB family.</text>
</comment>
<dbReference type="PANTHER" id="PTHR33162">
    <property type="entry name" value="SEC-INDEPENDENT PROTEIN TRANSLOCASE PROTEIN TATA, CHLOROPLASTIC"/>
    <property type="match status" value="1"/>
</dbReference>
<keyword evidence="7 9" id="KW-0811">Translocation</keyword>
<dbReference type="RefSeq" id="WP_334249800.1">
    <property type="nucleotide sequence ID" value="NZ_JBAKBE010000001.1"/>
</dbReference>
<reference evidence="12 13" key="1">
    <citation type="submission" date="2024-02" db="EMBL/GenBank/DDBJ databases">
        <title>A new putative Pannonibacter species isolated from two cases of bloodstream infections in paediatric patients.</title>
        <authorList>
            <person name="Castellana S."/>
            <person name="De Laurentiis V."/>
            <person name="Grassi M."/>
            <person name="De Leonardis F."/>
            <person name="Mosca A."/>
            <person name="De Carlo C."/>
            <person name="Sparapano E."/>
            <person name="Ronga L."/>
            <person name="Santacroce L."/>
            <person name="Chironna M."/>
            <person name="De Robertis A."/>
            <person name="Bianco A."/>
            <person name="Del Sambro L."/>
            <person name="Capozzi L."/>
            <person name="Parisi A."/>
        </authorList>
    </citation>
    <scope>NUCLEOTIDE SEQUENCE [LARGE SCALE GENOMIC DNA]</scope>
    <source>
        <strain evidence="12 13">Pt2</strain>
    </source>
</reference>
<evidence type="ECO:0000256" key="3">
    <source>
        <dbReference type="ARBA" id="ARBA00022475"/>
    </source>
</evidence>
<dbReference type="EMBL" id="JBAKBE010000001">
    <property type="protein sequence ID" value="MEH0094946.1"/>
    <property type="molecule type" value="Genomic_DNA"/>
</dbReference>
<keyword evidence="6 9" id="KW-1133">Transmembrane helix</keyword>
<comment type="subunit">
    <text evidence="9">The Tat system comprises two distinct complexes: a TatABC complex, containing multiple copies of TatA, TatB and TatC subunits, and a separate TatA complex, containing only TatA subunits. Substrates initially bind to the TatABC complex, which probably triggers association of the separate TatA complex to form the active translocon.</text>
</comment>
<dbReference type="Pfam" id="PF02416">
    <property type="entry name" value="TatA_B_E"/>
    <property type="match status" value="1"/>
</dbReference>
<dbReference type="InterPro" id="IPR018448">
    <property type="entry name" value="TatB"/>
</dbReference>
<comment type="subcellular location">
    <subcellularLocation>
        <location evidence="9">Cell membrane</location>
        <topology evidence="9">Single-pass membrane protein</topology>
    </subcellularLocation>
    <subcellularLocation>
        <location evidence="1">Membrane</location>
        <topology evidence="1">Single-pass membrane protein</topology>
    </subcellularLocation>
</comment>
<keyword evidence="2 9" id="KW-0813">Transport</keyword>
<dbReference type="Proteomes" id="UP001380822">
    <property type="component" value="Unassembled WGS sequence"/>
</dbReference>
<name>A0ABU7ZIX0_9HYPH</name>
<organism evidence="12 13">
    <name type="scientific">Pannonibacter anstelovis</name>
    <dbReference type="NCBI Taxonomy" id="3121537"/>
    <lineage>
        <taxon>Bacteria</taxon>
        <taxon>Pseudomonadati</taxon>
        <taxon>Pseudomonadota</taxon>
        <taxon>Alphaproteobacteria</taxon>
        <taxon>Hyphomicrobiales</taxon>
        <taxon>Stappiaceae</taxon>
        <taxon>Pannonibacter</taxon>
    </lineage>
</organism>
<keyword evidence="3 9" id="KW-1003">Cell membrane</keyword>
<keyword evidence="4 9" id="KW-0812">Transmembrane</keyword>
<evidence type="ECO:0000256" key="4">
    <source>
        <dbReference type="ARBA" id="ARBA00022692"/>
    </source>
</evidence>
<sequence>MFDIGWAELMVIACVAIIVVGPKDLPRMLRTFGQIVGKMRRMANEFQSTFNDAVREAERQADIDDMRKAADAAANFNPLGDLKRSIEGDRVAGKNSAPQAPAPEAAEPPAPVSAASSTGDQPPAVPVAGPQVPESKSAPKPEPAPVTPAASTEVQAAPASQDKTA</sequence>
<dbReference type="InterPro" id="IPR003369">
    <property type="entry name" value="TatA/B/E"/>
</dbReference>
<comment type="caution">
    <text evidence="12">The sequence shown here is derived from an EMBL/GenBank/DDBJ whole genome shotgun (WGS) entry which is preliminary data.</text>
</comment>
<evidence type="ECO:0000256" key="5">
    <source>
        <dbReference type="ARBA" id="ARBA00022927"/>
    </source>
</evidence>
<dbReference type="PRINTS" id="PR01506">
    <property type="entry name" value="TATBPROTEIN"/>
</dbReference>
<dbReference type="PANTHER" id="PTHR33162:SF1">
    <property type="entry name" value="SEC-INDEPENDENT PROTEIN TRANSLOCASE PROTEIN TATA, CHLOROPLASTIC"/>
    <property type="match status" value="1"/>
</dbReference>
<evidence type="ECO:0000256" key="1">
    <source>
        <dbReference type="ARBA" id="ARBA00004167"/>
    </source>
</evidence>
<proteinExistence type="inferred from homology"/>